<reference evidence="4 5" key="1">
    <citation type="journal article" date="2022" name="Nat. Genet.">
        <title>Improved pea reference genome and pan-genome highlight genomic features and evolutionary characteristics.</title>
        <authorList>
            <person name="Yang T."/>
            <person name="Liu R."/>
            <person name="Luo Y."/>
            <person name="Hu S."/>
            <person name="Wang D."/>
            <person name="Wang C."/>
            <person name="Pandey M.K."/>
            <person name="Ge S."/>
            <person name="Xu Q."/>
            <person name="Li N."/>
            <person name="Li G."/>
            <person name="Huang Y."/>
            <person name="Saxena R.K."/>
            <person name="Ji Y."/>
            <person name="Li M."/>
            <person name="Yan X."/>
            <person name="He Y."/>
            <person name="Liu Y."/>
            <person name="Wang X."/>
            <person name="Xiang C."/>
            <person name="Varshney R.K."/>
            <person name="Ding H."/>
            <person name="Gao S."/>
            <person name="Zong X."/>
        </authorList>
    </citation>
    <scope>NUCLEOTIDE SEQUENCE [LARGE SCALE GENOMIC DNA]</scope>
    <source>
        <strain evidence="4 5">cv. Zhongwan 6</strain>
    </source>
</reference>
<dbReference type="Proteomes" id="UP001058974">
    <property type="component" value="Chromosome 4"/>
</dbReference>
<dbReference type="InterPro" id="IPR000757">
    <property type="entry name" value="Beta-glucanase-like"/>
</dbReference>
<dbReference type="InterPro" id="IPR045167">
    <property type="entry name" value="Hobbit"/>
</dbReference>
<protein>
    <recommendedName>
        <fullName evidence="3">GH16 domain-containing protein</fullName>
    </recommendedName>
</protein>
<sequence>MNIKMVPIDSAGTVTAVYLSSQNAEHDKIDFEFLGNRTGRHYFLQTNVFTSGQGKQLMDDTWWKIYADPRIEERAIKCIKSRKAAYVALRLALQKAVQLRLEEKEKNKSPSYAMRISLQNNKDDEAYDRYT</sequence>
<evidence type="ECO:0000313" key="4">
    <source>
        <dbReference type="EMBL" id="KAI5421578.1"/>
    </source>
</evidence>
<keyword evidence="1" id="KW-0378">Hydrolase</keyword>
<dbReference type="EMBL" id="JAMSHJ010000004">
    <property type="protein sequence ID" value="KAI5421578.1"/>
    <property type="molecule type" value="Genomic_DNA"/>
</dbReference>
<dbReference type="GO" id="GO:0005975">
    <property type="term" value="P:carbohydrate metabolic process"/>
    <property type="evidence" value="ECO:0007669"/>
    <property type="project" value="InterPro"/>
</dbReference>
<feature type="domain" description="GH16" evidence="3">
    <location>
        <begin position="3"/>
        <end position="58"/>
    </location>
</feature>
<comment type="caution">
    <text evidence="4">The sequence shown here is derived from an EMBL/GenBank/DDBJ whole genome shotgun (WGS) entry which is preliminary data.</text>
</comment>
<dbReference type="InterPro" id="IPR013320">
    <property type="entry name" value="ConA-like_dom_sf"/>
</dbReference>
<dbReference type="AlphaFoldDB" id="A0A9D4XJL8"/>
<dbReference type="PANTHER" id="PTHR31062">
    <property type="entry name" value="XYLOGLUCAN ENDOTRANSGLUCOSYLASE/HYDROLASE PROTEIN 8-RELATED"/>
    <property type="match status" value="1"/>
</dbReference>
<evidence type="ECO:0000313" key="5">
    <source>
        <dbReference type="Proteomes" id="UP001058974"/>
    </source>
</evidence>
<dbReference type="SUPFAM" id="SSF49899">
    <property type="entry name" value="Concanavalin A-like lectins/glucanases"/>
    <property type="match status" value="1"/>
</dbReference>
<name>A0A9D4XJL8_PEA</name>
<dbReference type="Gramene" id="Psat04G0512100-T1">
    <property type="protein sequence ID" value="KAI5421578.1"/>
    <property type="gene ID" value="KIW84_045121"/>
</dbReference>
<dbReference type="Pfam" id="PF00722">
    <property type="entry name" value="Glyco_hydro_16"/>
    <property type="match status" value="1"/>
</dbReference>
<evidence type="ECO:0000256" key="1">
    <source>
        <dbReference type="ARBA" id="ARBA00022801"/>
    </source>
</evidence>
<gene>
    <name evidence="4" type="ORF">KIW84_045121</name>
</gene>
<organism evidence="4 5">
    <name type="scientific">Pisum sativum</name>
    <name type="common">Garden pea</name>
    <name type="synonym">Lathyrus oleraceus</name>
    <dbReference type="NCBI Taxonomy" id="3888"/>
    <lineage>
        <taxon>Eukaryota</taxon>
        <taxon>Viridiplantae</taxon>
        <taxon>Streptophyta</taxon>
        <taxon>Embryophyta</taxon>
        <taxon>Tracheophyta</taxon>
        <taxon>Spermatophyta</taxon>
        <taxon>Magnoliopsida</taxon>
        <taxon>eudicotyledons</taxon>
        <taxon>Gunneridae</taxon>
        <taxon>Pentapetalae</taxon>
        <taxon>rosids</taxon>
        <taxon>fabids</taxon>
        <taxon>Fabales</taxon>
        <taxon>Fabaceae</taxon>
        <taxon>Papilionoideae</taxon>
        <taxon>50 kb inversion clade</taxon>
        <taxon>NPAAA clade</taxon>
        <taxon>Hologalegina</taxon>
        <taxon>IRL clade</taxon>
        <taxon>Fabeae</taxon>
        <taxon>Lathyrus</taxon>
    </lineage>
</organism>
<keyword evidence="2" id="KW-0326">Glycosidase</keyword>
<dbReference type="Pfam" id="PF10344">
    <property type="entry name" value="Hobbit"/>
    <property type="match status" value="1"/>
</dbReference>
<dbReference type="InterPro" id="IPR044791">
    <property type="entry name" value="Beta-glucanase/XTH"/>
</dbReference>
<evidence type="ECO:0000259" key="3">
    <source>
        <dbReference type="Pfam" id="PF00722"/>
    </source>
</evidence>
<proteinExistence type="predicted"/>
<dbReference type="Gene3D" id="2.60.120.200">
    <property type="match status" value="1"/>
</dbReference>
<evidence type="ECO:0000256" key="2">
    <source>
        <dbReference type="ARBA" id="ARBA00023295"/>
    </source>
</evidence>
<dbReference type="GO" id="GO:0004553">
    <property type="term" value="F:hydrolase activity, hydrolyzing O-glycosyl compounds"/>
    <property type="evidence" value="ECO:0007669"/>
    <property type="project" value="InterPro"/>
</dbReference>
<keyword evidence="5" id="KW-1185">Reference proteome</keyword>
<accession>A0A9D4XJL8</accession>